<dbReference type="EMBL" id="MVHR01000024">
    <property type="protein sequence ID" value="ORA71697.1"/>
    <property type="molecule type" value="Genomic_DNA"/>
</dbReference>
<protein>
    <submittedName>
        <fullName evidence="1">Uncharacterized protein</fullName>
    </submittedName>
</protein>
<name>A0A1X0DHB2_MYCHE</name>
<dbReference type="RefSeq" id="WP_083075154.1">
    <property type="nucleotide sequence ID" value="NZ_AP022615.1"/>
</dbReference>
<gene>
    <name evidence="1" type="ORF">BST25_16145</name>
</gene>
<sequence>MDPADLESRVTALEHQVRDLAGRVQTSEQDAAAARVLAGAADRDVSEIRGDLREFRQATAASFNALREDFVDLRENFVDLREHVNQGFTEMRGKFDAASAGQQHIVDLLQAIITDQGRDGPTR</sequence>
<keyword evidence="2" id="KW-1185">Reference proteome</keyword>
<dbReference type="Gene3D" id="1.20.5.340">
    <property type="match status" value="1"/>
</dbReference>
<dbReference type="STRING" id="53376.BST25_16145"/>
<reference evidence="1 2" key="1">
    <citation type="submission" date="2017-02" db="EMBL/GenBank/DDBJ databases">
        <title>The new phylogeny of genus Mycobacterium.</title>
        <authorList>
            <person name="Tortoli E."/>
            <person name="Trovato A."/>
            <person name="Cirillo D.M."/>
        </authorList>
    </citation>
    <scope>NUCLEOTIDE SEQUENCE [LARGE SCALE GENOMIC DNA]</scope>
    <source>
        <strain evidence="1 2">DSM 44471</strain>
    </source>
</reference>
<dbReference type="OrthoDB" id="3692921at2"/>
<proteinExistence type="predicted"/>
<accession>A0A1X0DHB2</accession>
<comment type="caution">
    <text evidence="1">The sequence shown here is derived from an EMBL/GenBank/DDBJ whole genome shotgun (WGS) entry which is preliminary data.</text>
</comment>
<organism evidence="1 2">
    <name type="scientific">Mycobacterium heidelbergense</name>
    <dbReference type="NCBI Taxonomy" id="53376"/>
    <lineage>
        <taxon>Bacteria</taxon>
        <taxon>Bacillati</taxon>
        <taxon>Actinomycetota</taxon>
        <taxon>Actinomycetes</taxon>
        <taxon>Mycobacteriales</taxon>
        <taxon>Mycobacteriaceae</taxon>
        <taxon>Mycobacterium</taxon>
        <taxon>Mycobacterium simiae complex</taxon>
    </lineage>
</organism>
<dbReference type="Proteomes" id="UP000192566">
    <property type="component" value="Unassembled WGS sequence"/>
</dbReference>
<evidence type="ECO:0000313" key="2">
    <source>
        <dbReference type="Proteomes" id="UP000192566"/>
    </source>
</evidence>
<evidence type="ECO:0000313" key="1">
    <source>
        <dbReference type="EMBL" id="ORA71697.1"/>
    </source>
</evidence>
<dbReference type="AlphaFoldDB" id="A0A1X0DHB2"/>